<sequence length="66" mass="7969">MRKAKQNPIQKKSSYFSSKVQTINDYPFVVGQLGTRFSSDLDYFFDNSFWAILFWSFERRELFLIE</sequence>
<dbReference type="EMBL" id="JBBPBN010000004">
    <property type="protein sequence ID" value="KAK9039799.1"/>
    <property type="molecule type" value="Genomic_DNA"/>
</dbReference>
<accession>A0ABR2TR96</accession>
<keyword evidence="2" id="KW-1185">Reference proteome</keyword>
<organism evidence="1 2">
    <name type="scientific">Hibiscus sabdariffa</name>
    <name type="common">roselle</name>
    <dbReference type="NCBI Taxonomy" id="183260"/>
    <lineage>
        <taxon>Eukaryota</taxon>
        <taxon>Viridiplantae</taxon>
        <taxon>Streptophyta</taxon>
        <taxon>Embryophyta</taxon>
        <taxon>Tracheophyta</taxon>
        <taxon>Spermatophyta</taxon>
        <taxon>Magnoliopsida</taxon>
        <taxon>eudicotyledons</taxon>
        <taxon>Gunneridae</taxon>
        <taxon>Pentapetalae</taxon>
        <taxon>rosids</taxon>
        <taxon>malvids</taxon>
        <taxon>Malvales</taxon>
        <taxon>Malvaceae</taxon>
        <taxon>Malvoideae</taxon>
        <taxon>Hibiscus</taxon>
    </lineage>
</organism>
<evidence type="ECO:0000313" key="2">
    <source>
        <dbReference type="Proteomes" id="UP001396334"/>
    </source>
</evidence>
<evidence type="ECO:0000313" key="1">
    <source>
        <dbReference type="EMBL" id="KAK9039799.1"/>
    </source>
</evidence>
<protein>
    <submittedName>
        <fullName evidence="1">Uncharacterized protein</fullName>
    </submittedName>
</protein>
<proteinExistence type="predicted"/>
<gene>
    <name evidence="1" type="ORF">V6N11_014988</name>
</gene>
<reference evidence="1 2" key="1">
    <citation type="journal article" date="2024" name="G3 (Bethesda)">
        <title>Genome assembly of Hibiscus sabdariffa L. provides insights into metabolisms of medicinal natural products.</title>
        <authorList>
            <person name="Kim T."/>
        </authorList>
    </citation>
    <scope>NUCLEOTIDE SEQUENCE [LARGE SCALE GENOMIC DNA]</scope>
    <source>
        <strain evidence="1">TK-2024</strain>
        <tissue evidence="1">Old leaves</tissue>
    </source>
</reference>
<name>A0ABR2TR96_9ROSI</name>
<dbReference type="Proteomes" id="UP001396334">
    <property type="component" value="Unassembled WGS sequence"/>
</dbReference>
<comment type="caution">
    <text evidence="1">The sequence shown here is derived from an EMBL/GenBank/DDBJ whole genome shotgun (WGS) entry which is preliminary data.</text>
</comment>